<dbReference type="InterPro" id="IPR012337">
    <property type="entry name" value="RNaseH-like_sf"/>
</dbReference>
<proteinExistence type="predicted"/>
<dbReference type="InterPro" id="IPR036397">
    <property type="entry name" value="RNaseH_sf"/>
</dbReference>
<dbReference type="SUPFAM" id="SSF53098">
    <property type="entry name" value="Ribonuclease H-like"/>
    <property type="match status" value="1"/>
</dbReference>
<reference evidence="2" key="2">
    <citation type="journal article" date="2023" name="IMA Fungus">
        <title>Comparative genomic study of the Penicillium genus elucidates a diverse pangenome and 15 lateral gene transfer events.</title>
        <authorList>
            <person name="Petersen C."/>
            <person name="Sorensen T."/>
            <person name="Nielsen M.R."/>
            <person name="Sondergaard T.E."/>
            <person name="Sorensen J.L."/>
            <person name="Fitzpatrick D.A."/>
            <person name="Frisvad J.C."/>
            <person name="Nielsen K.L."/>
        </authorList>
    </citation>
    <scope>NUCLEOTIDE SEQUENCE</scope>
    <source>
        <strain evidence="2">IBT 29864</strain>
    </source>
</reference>
<dbReference type="Gene3D" id="3.30.420.10">
    <property type="entry name" value="Ribonuclease H-like superfamily/Ribonuclease H"/>
    <property type="match status" value="1"/>
</dbReference>
<dbReference type="SMART" id="SM00474">
    <property type="entry name" value="35EXOc"/>
    <property type="match status" value="1"/>
</dbReference>
<evidence type="ECO:0000313" key="3">
    <source>
        <dbReference type="Proteomes" id="UP001147782"/>
    </source>
</evidence>
<dbReference type="GO" id="GO:0003676">
    <property type="term" value="F:nucleic acid binding"/>
    <property type="evidence" value="ECO:0007669"/>
    <property type="project" value="InterPro"/>
</dbReference>
<gene>
    <name evidence="2" type="ORF">N7496_000457</name>
</gene>
<dbReference type="GO" id="GO:0008408">
    <property type="term" value="F:3'-5' exonuclease activity"/>
    <property type="evidence" value="ECO:0007669"/>
    <property type="project" value="InterPro"/>
</dbReference>
<evidence type="ECO:0000313" key="2">
    <source>
        <dbReference type="EMBL" id="KAJ5389389.1"/>
    </source>
</evidence>
<dbReference type="OrthoDB" id="26838at2759"/>
<evidence type="ECO:0000259" key="1">
    <source>
        <dbReference type="SMART" id="SM00474"/>
    </source>
</evidence>
<reference evidence="2" key="1">
    <citation type="submission" date="2022-11" db="EMBL/GenBank/DDBJ databases">
        <authorList>
            <person name="Petersen C."/>
        </authorList>
    </citation>
    <scope>NUCLEOTIDE SEQUENCE</scope>
    <source>
        <strain evidence="2">IBT 29864</strain>
    </source>
</reference>
<dbReference type="InterPro" id="IPR002562">
    <property type="entry name" value="3'-5'_exonuclease_dom"/>
</dbReference>
<protein>
    <recommendedName>
        <fullName evidence="1">3'-5' exonuclease domain-containing protein</fullName>
    </recommendedName>
</protein>
<dbReference type="Proteomes" id="UP001147782">
    <property type="component" value="Unassembled WGS sequence"/>
</dbReference>
<sequence>MSATKPGTFNICTRAVSKDASVTRVSTISPLEESLQEMSLDGGKTVNFIDTEEGLIQLIERMENIPTNPPSLYVDLEGVDLSRRGTISILQVFIYPLGEIYLVDIYTLQTKAFTVCSSKRGQTLLAILESPNIPKVFFDVRNDSDALFSHFGVELAGVIDLQLMELATRYFSKRCVNGLAKCIERDAPINGEQRRIWREFKEKGRQLFAPELGGSFEIFNVRPLPDSILKYCAQDVHILPLLWVHYDSKMSLDWRKKVAAEAIKRVKESQSPNYIGTGRHMALEPSGWW</sequence>
<name>A0A9X0B5Y3_9EURO</name>
<dbReference type="GO" id="GO:0006139">
    <property type="term" value="P:nucleobase-containing compound metabolic process"/>
    <property type="evidence" value="ECO:0007669"/>
    <property type="project" value="InterPro"/>
</dbReference>
<dbReference type="PANTHER" id="PTHR43040:SF1">
    <property type="entry name" value="RIBONUCLEASE D"/>
    <property type="match status" value="1"/>
</dbReference>
<keyword evidence="3" id="KW-1185">Reference proteome</keyword>
<organism evidence="2 3">
    <name type="scientific">Penicillium cataractarum</name>
    <dbReference type="NCBI Taxonomy" id="2100454"/>
    <lineage>
        <taxon>Eukaryota</taxon>
        <taxon>Fungi</taxon>
        <taxon>Dikarya</taxon>
        <taxon>Ascomycota</taxon>
        <taxon>Pezizomycotina</taxon>
        <taxon>Eurotiomycetes</taxon>
        <taxon>Eurotiomycetidae</taxon>
        <taxon>Eurotiales</taxon>
        <taxon>Aspergillaceae</taxon>
        <taxon>Penicillium</taxon>
    </lineage>
</organism>
<dbReference type="Pfam" id="PF01612">
    <property type="entry name" value="DNA_pol_A_exo1"/>
    <property type="match status" value="1"/>
</dbReference>
<dbReference type="GeneID" id="81432565"/>
<dbReference type="RefSeq" id="XP_056560117.1">
    <property type="nucleotide sequence ID" value="XM_056693388.1"/>
</dbReference>
<dbReference type="EMBL" id="JAPZBS010000001">
    <property type="protein sequence ID" value="KAJ5389389.1"/>
    <property type="molecule type" value="Genomic_DNA"/>
</dbReference>
<feature type="domain" description="3'-5' exonuclease" evidence="1">
    <location>
        <begin position="46"/>
        <end position="251"/>
    </location>
</feature>
<comment type="caution">
    <text evidence="2">The sequence shown here is derived from an EMBL/GenBank/DDBJ whole genome shotgun (WGS) entry which is preliminary data.</text>
</comment>
<dbReference type="PANTHER" id="PTHR43040">
    <property type="entry name" value="RIBONUCLEASE D"/>
    <property type="match status" value="1"/>
</dbReference>
<accession>A0A9X0B5Y3</accession>
<dbReference type="AlphaFoldDB" id="A0A9X0B5Y3"/>